<dbReference type="OrthoDB" id="10009287at2759"/>
<dbReference type="PANTHER" id="PTHR12300">
    <property type="entry name" value="HVA22-LIKE PROTEINS"/>
    <property type="match status" value="1"/>
</dbReference>
<dbReference type="AlphaFoldDB" id="A0A8H5DBC3"/>
<accession>A0A8H5DBC3</accession>
<dbReference type="Pfam" id="PF03134">
    <property type="entry name" value="TB2_DP1_HVA22"/>
    <property type="match status" value="1"/>
</dbReference>
<evidence type="ECO:0000313" key="8">
    <source>
        <dbReference type="Proteomes" id="UP000559027"/>
    </source>
</evidence>
<proteinExistence type="inferred from homology"/>
<evidence type="ECO:0000256" key="6">
    <source>
        <dbReference type="RuleBase" id="RU362006"/>
    </source>
</evidence>
<evidence type="ECO:0000313" key="7">
    <source>
        <dbReference type="EMBL" id="KAF5355792.1"/>
    </source>
</evidence>
<comment type="similarity">
    <text evidence="2 6">Belongs to the DP1 family.</text>
</comment>
<dbReference type="Proteomes" id="UP000559027">
    <property type="component" value="Unassembled WGS sequence"/>
</dbReference>
<evidence type="ECO:0000256" key="4">
    <source>
        <dbReference type="ARBA" id="ARBA00022989"/>
    </source>
</evidence>
<gene>
    <name evidence="7" type="ORF">D9756_004296</name>
</gene>
<evidence type="ECO:0000256" key="2">
    <source>
        <dbReference type="ARBA" id="ARBA00008573"/>
    </source>
</evidence>
<reference evidence="7 8" key="1">
    <citation type="journal article" date="2020" name="ISME J.">
        <title>Uncovering the hidden diversity of litter-decomposition mechanisms in mushroom-forming fungi.</title>
        <authorList>
            <person name="Floudas D."/>
            <person name="Bentzer J."/>
            <person name="Ahren D."/>
            <person name="Johansson T."/>
            <person name="Persson P."/>
            <person name="Tunlid A."/>
        </authorList>
    </citation>
    <scope>NUCLEOTIDE SEQUENCE [LARGE SCALE GENOMIC DNA]</scope>
    <source>
        <strain evidence="7 8">CBS 146.42</strain>
    </source>
</reference>
<dbReference type="InterPro" id="IPR004345">
    <property type="entry name" value="TB2_DP1_HVA22"/>
</dbReference>
<comment type="caution">
    <text evidence="6">Lacks conserved residue(s) required for the propagation of feature annotation.</text>
</comment>
<sequence length="220" mass="24733">MTRATTAEHSTRRHAPAETNTCKHQILSSLATLLLIPTTMSSAQKIQQHPVFVQVQNKAQYHVGQLDKELSKYPVLINLEQRTQVPKTYAVLGGLLLVAILHTINPLAAPVSNLVGWGLPAYLSFKALESPSPNDDVQWLTYWVVFGFFNFLESLAIRVLLYYVPWYYAFKTVFIVWLQLPAFRGAQTTYFTLLKPVLSNISSQSRVVAPTTTTADSHQE</sequence>
<keyword evidence="5 6" id="KW-0472">Membrane</keyword>
<comment type="subcellular location">
    <subcellularLocation>
        <location evidence="1 6">Membrane</location>
        <topology evidence="1 6">Multi-pass membrane protein</topology>
    </subcellularLocation>
</comment>
<evidence type="ECO:0000256" key="1">
    <source>
        <dbReference type="ARBA" id="ARBA00004141"/>
    </source>
</evidence>
<keyword evidence="3 6" id="KW-0812">Transmembrane</keyword>
<protein>
    <recommendedName>
        <fullName evidence="6">Protein YOP1</fullName>
    </recommendedName>
</protein>
<organism evidence="7 8">
    <name type="scientific">Leucocoprinus leucothites</name>
    <dbReference type="NCBI Taxonomy" id="201217"/>
    <lineage>
        <taxon>Eukaryota</taxon>
        <taxon>Fungi</taxon>
        <taxon>Dikarya</taxon>
        <taxon>Basidiomycota</taxon>
        <taxon>Agaricomycotina</taxon>
        <taxon>Agaricomycetes</taxon>
        <taxon>Agaricomycetidae</taxon>
        <taxon>Agaricales</taxon>
        <taxon>Agaricineae</taxon>
        <taxon>Agaricaceae</taxon>
        <taxon>Leucocoprinus</taxon>
    </lineage>
</organism>
<keyword evidence="4 6" id="KW-1133">Transmembrane helix</keyword>
<dbReference type="EMBL" id="JAACJO010000007">
    <property type="protein sequence ID" value="KAF5355792.1"/>
    <property type="molecule type" value="Genomic_DNA"/>
</dbReference>
<dbReference type="PANTHER" id="PTHR12300:SF161">
    <property type="entry name" value="RECEPTOR EXPRESSION-ENHANCING PROTEIN"/>
    <property type="match status" value="1"/>
</dbReference>
<feature type="transmembrane region" description="Helical" evidence="6">
    <location>
        <begin position="89"/>
        <end position="109"/>
    </location>
</feature>
<name>A0A8H5DBC3_9AGAR</name>
<evidence type="ECO:0000256" key="3">
    <source>
        <dbReference type="ARBA" id="ARBA00022692"/>
    </source>
</evidence>
<evidence type="ECO:0000256" key="5">
    <source>
        <dbReference type="ARBA" id="ARBA00023136"/>
    </source>
</evidence>
<dbReference type="GO" id="GO:0016020">
    <property type="term" value="C:membrane"/>
    <property type="evidence" value="ECO:0007669"/>
    <property type="project" value="UniProtKB-SubCell"/>
</dbReference>
<comment type="caution">
    <text evidence="7">The sequence shown here is derived from an EMBL/GenBank/DDBJ whole genome shotgun (WGS) entry which is preliminary data.</text>
</comment>
<keyword evidence="8" id="KW-1185">Reference proteome</keyword>
<feature type="transmembrane region" description="Helical" evidence="6">
    <location>
        <begin position="140"/>
        <end position="164"/>
    </location>
</feature>